<dbReference type="Proteomes" id="UP000000305">
    <property type="component" value="Unassembled WGS sequence"/>
</dbReference>
<keyword evidence="2" id="KW-1185">Reference proteome</keyword>
<gene>
    <name evidence="1" type="ORF">DAPPUDRAFT_239254</name>
</gene>
<dbReference type="EMBL" id="GL732535">
    <property type="protein sequence ID" value="EFX84219.1"/>
    <property type="molecule type" value="Genomic_DNA"/>
</dbReference>
<sequence length="49" mass="5601">MTRLSGHVFLVNESDEIVMGDALLPFDELPHHRRNFSPITPTTAQRKLI</sequence>
<proteinExistence type="predicted"/>
<dbReference type="InParanoid" id="E9G8S2"/>
<dbReference type="AlphaFoldDB" id="E9G8S2"/>
<dbReference type="HOGENOM" id="CLU_3144318_0_0_1"/>
<protein>
    <submittedName>
        <fullName evidence="1">Uncharacterized protein</fullName>
    </submittedName>
</protein>
<name>E9G8S2_DAPPU</name>
<organism evidence="1 2">
    <name type="scientific">Daphnia pulex</name>
    <name type="common">Water flea</name>
    <dbReference type="NCBI Taxonomy" id="6669"/>
    <lineage>
        <taxon>Eukaryota</taxon>
        <taxon>Metazoa</taxon>
        <taxon>Ecdysozoa</taxon>
        <taxon>Arthropoda</taxon>
        <taxon>Crustacea</taxon>
        <taxon>Branchiopoda</taxon>
        <taxon>Diplostraca</taxon>
        <taxon>Cladocera</taxon>
        <taxon>Anomopoda</taxon>
        <taxon>Daphniidae</taxon>
        <taxon>Daphnia</taxon>
    </lineage>
</organism>
<evidence type="ECO:0000313" key="1">
    <source>
        <dbReference type="EMBL" id="EFX84219.1"/>
    </source>
</evidence>
<dbReference type="KEGG" id="dpx:DAPPUDRAFT_239254"/>
<evidence type="ECO:0000313" key="2">
    <source>
        <dbReference type="Proteomes" id="UP000000305"/>
    </source>
</evidence>
<accession>E9G8S2</accession>
<reference evidence="1 2" key="1">
    <citation type="journal article" date="2011" name="Science">
        <title>The ecoresponsive genome of Daphnia pulex.</title>
        <authorList>
            <person name="Colbourne J.K."/>
            <person name="Pfrender M.E."/>
            <person name="Gilbert D."/>
            <person name="Thomas W.K."/>
            <person name="Tucker A."/>
            <person name="Oakley T.H."/>
            <person name="Tokishita S."/>
            <person name="Aerts A."/>
            <person name="Arnold G.J."/>
            <person name="Basu M.K."/>
            <person name="Bauer D.J."/>
            <person name="Caceres C.E."/>
            <person name="Carmel L."/>
            <person name="Casola C."/>
            <person name="Choi J.H."/>
            <person name="Detter J.C."/>
            <person name="Dong Q."/>
            <person name="Dusheyko S."/>
            <person name="Eads B.D."/>
            <person name="Frohlich T."/>
            <person name="Geiler-Samerotte K.A."/>
            <person name="Gerlach D."/>
            <person name="Hatcher P."/>
            <person name="Jogdeo S."/>
            <person name="Krijgsveld J."/>
            <person name="Kriventseva E.V."/>
            <person name="Kultz D."/>
            <person name="Laforsch C."/>
            <person name="Lindquist E."/>
            <person name="Lopez J."/>
            <person name="Manak J.R."/>
            <person name="Muller J."/>
            <person name="Pangilinan J."/>
            <person name="Patwardhan R.P."/>
            <person name="Pitluck S."/>
            <person name="Pritham E.J."/>
            <person name="Rechtsteiner A."/>
            <person name="Rho M."/>
            <person name="Rogozin I.B."/>
            <person name="Sakarya O."/>
            <person name="Salamov A."/>
            <person name="Schaack S."/>
            <person name="Shapiro H."/>
            <person name="Shiga Y."/>
            <person name="Skalitzky C."/>
            <person name="Smith Z."/>
            <person name="Souvorov A."/>
            <person name="Sung W."/>
            <person name="Tang Z."/>
            <person name="Tsuchiya D."/>
            <person name="Tu H."/>
            <person name="Vos H."/>
            <person name="Wang M."/>
            <person name="Wolf Y.I."/>
            <person name="Yamagata H."/>
            <person name="Yamada T."/>
            <person name="Ye Y."/>
            <person name="Shaw J.R."/>
            <person name="Andrews J."/>
            <person name="Crease T.J."/>
            <person name="Tang H."/>
            <person name="Lucas S.M."/>
            <person name="Robertson H.M."/>
            <person name="Bork P."/>
            <person name="Koonin E.V."/>
            <person name="Zdobnov E.M."/>
            <person name="Grigoriev I.V."/>
            <person name="Lynch M."/>
            <person name="Boore J.L."/>
        </authorList>
    </citation>
    <scope>NUCLEOTIDE SEQUENCE [LARGE SCALE GENOMIC DNA]</scope>
</reference>